<evidence type="ECO:0000256" key="1">
    <source>
        <dbReference type="ARBA" id="ARBA00006622"/>
    </source>
</evidence>
<dbReference type="RefSeq" id="WP_179813351.1">
    <property type="nucleotide sequence ID" value="NZ_JACBZD010000001.1"/>
</dbReference>
<dbReference type="AlphaFoldDB" id="A0A852ZPZ1"/>
<feature type="binding site" evidence="6">
    <location>
        <position position="72"/>
    </location>
    <ligand>
        <name>Fe cation</name>
        <dbReference type="ChEBI" id="CHEBI:24875"/>
        <note>catalytic</note>
    </ligand>
</feature>
<sequence length="202" mass="21192">MPSPHLAGGPTPLALADLRLLVRQHAERVAAGLHPVRHHPRDRWYVRLHSDDFTDVWLISWPRDTSTELHDHAGSLGALTVVSGELTEYRWVRDHSARAGALAVAGAGARAVGGSGVSGVSGRPGTGRLVGRRLAAGRGAAFPLGHVHDVVNASTAPAVSVHAYSPPLTAMSYYAPDASGLLRRTRTVLTDEPEPAAAGVPA</sequence>
<dbReference type="Pfam" id="PF05995">
    <property type="entry name" value="CDO_I"/>
    <property type="match status" value="1"/>
</dbReference>
<dbReference type="InterPro" id="IPR010300">
    <property type="entry name" value="CDO_1"/>
</dbReference>
<evidence type="ECO:0000256" key="3">
    <source>
        <dbReference type="ARBA" id="ARBA00022964"/>
    </source>
</evidence>
<dbReference type="GO" id="GO:0016702">
    <property type="term" value="F:oxidoreductase activity, acting on single donors with incorporation of molecular oxygen, incorporation of two atoms of oxygen"/>
    <property type="evidence" value="ECO:0007669"/>
    <property type="project" value="InterPro"/>
</dbReference>
<dbReference type="GO" id="GO:0008198">
    <property type="term" value="F:ferrous iron binding"/>
    <property type="evidence" value="ECO:0007669"/>
    <property type="project" value="TreeGrafter"/>
</dbReference>
<name>A0A852ZPZ1_9ACTN</name>
<comment type="similarity">
    <text evidence="1">Belongs to the cysteine dioxygenase family.</text>
</comment>
<dbReference type="Proteomes" id="UP000567795">
    <property type="component" value="Unassembled WGS sequence"/>
</dbReference>
<evidence type="ECO:0000256" key="6">
    <source>
        <dbReference type="PIRSR" id="PIRSR610300-51"/>
    </source>
</evidence>
<feature type="binding site" evidence="6">
    <location>
        <position position="70"/>
    </location>
    <ligand>
        <name>Fe cation</name>
        <dbReference type="ChEBI" id="CHEBI:24875"/>
        <note>catalytic</note>
    </ligand>
</feature>
<dbReference type="EMBL" id="JACBZD010000001">
    <property type="protein sequence ID" value="NYI04463.1"/>
    <property type="molecule type" value="Genomic_DNA"/>
</dbReference>
<evidence type="ECO:0000256" key="2">
    <source>
        <dbReference type="ARBA" id="ARBA00022723"/>
    </source>
</evidence>
<gene>
    <name evidence="7" type="ORF">FHU37_001406</name>
</gene>
<dbReference type="SUPFAM" id="SSF51182">
    <property type="entry name" value="RmlC-like cupins"/>
    <property type="match status" value="1"/>
</dbReference>
<comment type="caution">
    <text evidence="7">The sequence shown here is derived from an EMBL/GenBank/DDBJ whole genome shotgun (WGS) entry which is preliminary data.</text>
</comment>
<accession>A0A852ZPZ1</accession>
<dbReference type="PANTHER" id="PTHR12918:SF1">
    <property type="entry name" value="CYSTEINE DIOXYGENASE TYPE 1"/>
    <property type="match status" value="1"/>
</dbReference>
<evidence type="ECO:0000313" key="8">
    <source>
        <dbReference type="Proteomes" id="UP000567795"/>
    </source>
</evidence>
<protein>
    <recommendedName>
        <fullName evidence="9">Cysteine dioxygenase</fullName>
    </recommendedName>
</protein>
<keyword evidence="3" id="KW-0223">Dioxygenase</keyword>
<evidence type="ECO:0000313" key="7">
    <source>
        <dbReference type="EMBL" id="NYI04463.1"/>
    </source>
</evidence>
<evidence type="ECO:0008006" key="9">
    <source>
        <dbReference type="Google" id="ProtNLM"/>
    </source>
</evidence>
<dbReference type="PANTHER" id="PTHR12918">
    <property type="entry name" value="CYSTEINE DIOXYGENASE"/>
    <property type="match status" value="1"/>
</dbReference>
<feature type="binding site" evidence="6">
    <location>
        <position position="148"/>
    </location>
    <ligand>
        <name>Fe cation</name>
        <dbReference type="ChEBI" id="CHEBI:24875"/>
        <note>catalytic</note>
    </ligand>
</feature>
<evidence type="ECO:0000256" key="5">
    <source>
        <dbReference type="ARBA" id="ARBA00023004"/>
    </source>
</evidence>
<dbReference type="InterPro" id="IPR014710">
    <property type="entry name" value="RmlC-like_jellyroll"/>
</dbReference>
<organism evidence="7 8">
    <name type="scientific">Allostreptomyces psammosilenae</name>
    <dbReference type="NCBI Taxonomy" id="1892865"/>
    <lineage>
        <taxon>Bacteria</taxon>
        <taxon>Bacillati</taxon>
        <taxon>Actinomycetota</taxon>
        <taxon>Actinomycetes</taxon>
        <taxon>Kitasatosporales</taxon>
        <taxon>Streptomycetaceae</taxon>
        <taxon>Allostreptomyces</taxon>
    </lineage>
</organism>
<dbReference type="InterPro" id="IPR011051">
    <property type="entry name" value="RmlC_Cupin_sf"/>
</dbReference>
<dbReference type="Gene3D" id="2.60.120.10">
    <property type="entry name" value="Jelly Rolls"/>
    <property type="match status" value="1"/>
</dbReference>
<keyword evidence="2 6" id="KW-0479">Metal-binding</keyword>
<keyword evidence="4" id="KW-0560">Oxidoreductase</keyword>
<proteinExistence type="inferred from homology"/>
<evidence type="ECO:0000256" key="4">
    <source>
        <dbReference type="ARBA" id="ARBA00023002"/>
    </source>
</evidence>
<dbReference type="CDD" id="cd10548">
    <property type="entry name" value="cupin_CDO"/>
    <property type="match status" value="1"/>
</dbReference>
<keyword evidence="8" id="KW-1185">Reference proteome</keyword>
<reference evidence="7 8" key="1">
    <citation type="submission" date="2020-07" db="EMBL/GenBank/DDBJ databases">
        <title>Sequencing the genomes of 1000 actinobacteria strains.</title>
        <authorList>
            <person name="Klenk H.-P."/>
        </authorList>
    </citation>
    <scope>NUCLEOTIDE SEQUENCE [LARGE SCALE GENOMIC DNA]</scope>
    <source>
        <strain evidence="7 8">DSM 42178</strain>
    </source>
</reference>
<keyword evidence="5 6" id="KW-0408">Iron</keyword>